<keyword evidence="11" id="KW-1185">Reference proteome</keyword>
<comment type="caution">
    <text evidence="10">The sequence shown here is derived from an EMBL/GenBank/DDBJ whole genome shotgun (WGS) entry which is preliminary data.</text>
</comment>
<evidence type="ECO:0000313" key="11">
    <source>
        <dbReference type="Proteomes" id="UP001597297"/>
    </source>
</evidence>
<organism evidence="10 11">
    <name type="scientific">Rubritalea spongiae</name>
    <dbReference type="NCBI Taxonomy" id="430797"/>
    <lineage>
        <taxon>Bacteria</taxon>
        <taxon>Pseudomonadati</taxon>
        <taxon>Verrucomicrobiota</taxon>
        <taxon>Verrucomicrobiia</taxon>
        <taxon>Verrucomicrobiales</taxon>
        <taxon>Rubritaleaceae</taxon>
        <taxon>Rubritalea</taxon>
    </lineage>
</organism>
<dbReference type="InterPro" id="IPR036791">
    <property type="entry name" value="Ribosomal_bL9_C_sf"/>
</dbReference>
<dbReference type="Gene3D" id="3.10.430.100">
    <property type="entry name" value="Ribosomal protein L9, C-terminal domain"/>
    <property type="match status" value="1"/>
</dbReference>
<evidence type="ECO:0000256" key="5">
    <source>
        <dbReference type="ARBA" id="ARBA00023274"/>
    </source>
</evidence>
<dbReference type="Pfam" id="PF03948">
    <property type="entry name" value="Ribosomal_L9_C"/>
    <property type="match status" value="1"/>
</dbReference>
<evidence type="ECO:0000256" key="1">
    <source>
        <dbReference type="ARBA" id="ARBA00010605"/>
    </source>
</evidence>
<dbReference type="EMBL" id="JBHUJC010000037">
    <property type="protein sequence ID" value="MFD2277066.1"/>
    <property type="molecule type" value="Genomic_DNA"/>
</dbReference>
<evidence type="ECO:0000256" key="7">
    <source>
        <dbReference type="HAMAP-Rule" id="MF_00503"/>
    </source>
</evidence>
<keyword evidence="2 7" id="KW-0699">rRNA-binding</keyword>
<accession>A0ABW5E361</accession>
<dbReference type="NCBIfam" id="TIGR00158">
    <property type="entry name" value="L9"/>
    <property type="match status" value="1"/>
</dbReference>
<dbReference type="RefSeq" id="WP_377093145.1">
    <property type="nucleotide sequence ID" value="NZ_JBHSJM010000001.1"/>
</dbReference>
<dbReference type="InterPro" id="IPR000244">
    <property type="entry name" value="Ribosomal_bL9"/>
</dbReference>
<evidence type="ECO:0000313" key="10">
    <source>
        <dbReference type="EMBL" id="MFD2277066.1"/>
    </source>
</evidence>
<sequence>MATTEVILRTKIDNLGAEADVVKVKAGYARNFLIPQGKAFEATEENLQNTEDLKKARAEREAAELAEAQEIAAKIKKAKISFELEVGEGGKAFGSVTTLDIQKKLEEAGITLDRKALKLDGPIKSAGTTKIDVKLAGDTTATLTVVVNTPSTEEA</sequence>
<evidence type="ECO:0000259" key="8">
    <source>
        <dbReference type="Pfam" id="PF01281"/>
    </source>
</evidence>
<dbReference type="Gene3D" id="3.40.5.10">
    <property type="entry name" value="Ribosomal protein L9, N-terminal domain"/>
    <property type="match status" value="1"/>
</dbReference>
<dbReference type="SUPFAM" id="SSF55658">
    <property type="entry name" value="L9 N-domain-like"/>
    <property type="match status" value="1"/>
</dbReference>
<proteinExistence type="inferred from homology"/>
<keyword evidence="5 7" id="KW-0687">Ribonucleoprotein</keyword>
<dbReference type="SUPFAM" id="SSF55653">
    <property type="entry name" value="Ribosomal protein L9 C-domain"/>
    <property type="match status" value="1"/>
</dbReference>
<dbReference type="InterPro" id="IPR009027">
    <property type="entry name" value="Ribosomal_bL9/RNase_H1_N"/>
</dbReference>
<protein>
    <recommendedName>
        <fullName evidence="6 7">Large ribosomal subunit protein bL9</fullName>
    </recommendedName>
</protein>
<evidence type="ECO:0000259" key="9">
    <source>
        <dbReference type="Pfam" id="PF03948"/>
    </source>
</evidence>
<dbReference type="PANTHER" id="PTHR21368">
    <property type="entry name" value="50S RIBOSOMAL PROTEIN L9"/>
    <property type="match status" value="1"/>
</dbReference>
<evidence type="ECO:0000256" key="6">
    <source>
        <dbReference type="ARBA" id="ARBA00035292"/>
    </source>
</evidence>
<feature type="domain" description="Ribosomal protein L9" evidence="8">
    <location>
        <begin position="5"/>
        <end position="48"/>
    </location>
</feature>
<comment type="similarity">
    <text evidence="1 7">Belongs to the bacterial ribosomal protein bL9 family.</text>
</comment>
<dbReference type="InterPro" id="IPR036935">
    <property type="entry name" value="Ribosomal_bL9_N_sf"/>
</dbReference>
<dbReference type="Proteomes" id="UP001597297">
    <property type="component" value="Unassembled WGS sequence"/>
</dbReference>
<feature type="domain" description="Large ribosomal subunit protein bL9 C-terminal" evidence="9">
    <location>
        <begin position="66"/>
        <end position="148"/>
    </location>
</feature>
<comment type="function">
    <text evidence="7">Binds to the 23S rRNA.</text>
</comment>
<evidence type="ECO:0000256" key="3">
    <source>
        <dbReference type="ARBA" id="ARBA00022884"/>
    </source>
</evidence>
<dbReference type="GO" id="GO:0005840">
    <property type="term" value="C:ribosome"/>
    <property type="evidence" value="ECO:0007669"/>
    <property type="project" value="UniProtKB-KW"/>
</dbReference>
<dbReference type="HAMAP" id="MF_00503">
    <property type="entry name" value="Ribosomal_bL9"/>
    <property type="match status" value="1"/>
</dbReference>
<evidence type="ECO:0000256" key="2">
    <source>
        <dbReference type="ARBA" id="ARBA00022730"/>
    </source>
</evidence>
<dbReference type="Pfam" id="PF01281">
    <property type="entry name" value="Ribosomal_L9_N"/>
    <property type="match status" value="1"/>
</dbReference>
<reference evidence="11" key="1">
    <citation type="journal article" date="2019" name="Int. J. Syst. Evol. Microbiol.">
        <title>The Global Catalogue of Microorganisms (GCM) 10K type strain sequencing project: providing services to taxonomists for standard genome sequencing and annotation.</title>
        <authorList>
            <consortium name="The Broad Institute Genomics Platform"/>
            <consortium name="The Broad Institute Genome Sequencing Center for Infectious Disease"/>
            <person name="Wu L."/>
            <person name="Ma J."/>
        </authorList>
    </citation>
    <scope>NUCLEOTIDE SEQUENCE [LARGE SCALE GENOMIC DNA]</scope>
    <source>
        <strain evidence="11">JCM 16545</strain>
    </source>
</reference>
<keyword evidence="4 7" id="KW-0689">Ribosomal protein</keyword>
<name>A0ABW5E361_9BACT</name>
<dbReference type="InterPro" id="IPR020070">
    <property type="entry name" value="Ribosomal_bL9_N"/>
</dbReference>
<keyword evidence="3 7" id="KW-0694">RNA-binding</keyword>
<dbReference type="InterPro" id="IPR020594">
    <property type="entry name" value="Ribosomal_bL9_bac/chp"/>
</dbReference>
<evidence type="ECO:0000256" key="4">
    <source>
        <dbReference type="ARBA" id="ARBA00022980"/>
    </source>
</evidence>
<dbReference type="InterPro" id="IPR020069">
    <property type="entry name" value="Ribosomal_bL9_C"/>
</dbReference>
<gene>
    <name evidence="7 10" type="primary">rplI</name>
    <name evidence="10" type="ORF">ACFSQZ_11340</name>
</gene>